<evidence type="ECO:0000256" key="1">
    <source>
        <dbReference type="ARBA" id="ARBA00022676"/>
    </source>
</evidence>
<dbReference type="InterPro" id="IPR001173">
    <property type="entry name" value="Glyco_trans_2-like"/>
</dbReference>
<dbReference type="Pfam" id="PF00535">
    <property type="entry name" value="Glycos_transf_2"/>
    <property type="match status" value="1"/>
</dbReference>
<evidence type="ECO:0000313" key="4">
    <source>
        <dbReference type="EMBL" id="ETJ38926.1"/>
    </source>
</evidence>
<dbReference type="PANTHER" id="PTHR22916:SF51">
    <property type="entry name" value="GLYCOSYLTRANSFERASE EPSH-RELATED"/>
    <property type="match status" value="1"/>
</dbReference>
<comment type="caution">
    <text evidence="4">The sequence shown here is derived from an EMBL/GenBank/DDBJ whole genome shotgun (WGS) entry which is preliminary data.</text>
</comment>
<organism evidence="4">
    <name type="scientific">human gut metagenome</name>
    <dbReference type="NCBI Taxonomy" id="408170"/>
    <lineage>
        <taxon>unclassified sequences</taxon>
        <taxon>metagenomes</taxon>
        <taxon>organismal metagenomes</taxon>
    </lineage>
</organism>
<name>W1Y992_9ZZZZ</name>
<sequence>MEKFFSIILSIYNVEDYLNRCINSILDQKFTDYEIILVDDGSTDSSSEICDEYCKSNSNIKVVHKENGGLSSARNSGLEVASGKYIFWIDADDWLESDALQILYDKIQEYYPDIVAFNHCKRPSNEKVISSLKKGIYYKEQLQEEIVPKILNEMWNYNFSVWSHVYKREYIKQFSFVSERVIGSEDFLFNLTAYSYAESVLSIENCLYNYDYRPGSLVNRYRKNIIVQYLELYNRFCQVLNDTGNFQKYRTQLANFYVWNSYWVSMGNECKFTKEHTKKDGRQNIKMLLSQKEFRENLRLVSFKEQLFKRKLILILLHMKAISLIMNILK</sequence>
<proteinExistence type="predicted"/>
<evidence type="ECO:0000259" key="3">
    <source>
        <dbReference type="Pfam" id="PF00535"/>
    </source>
</evidence>
<dbReference type="Gene3D" id="3.90.550.10">
    <property type="entry name" value="Spore Coat Polysaccharide Biosynthesis Protein SpsA, Chain A"/>
    <property type="match status" value="1"/>
</dbReference>
<accession>W1Y992</accession>
<gene>
    <name evidence="4" type="ORF">Q604_UNBC07070G0007</name>
</gene>
<dbReference type="EMBL" id="AZMM01007070">
    <property type="protein sequence ID" value="ETJ38926.1"/>
    <property type="molecule type" value="Genomic_DNA"/>
</dbReference>
<dbReference type="CDD" id="cd00761">
    <property type="entry name" value="Glyco_tranf_GTA_type"/>
    <property type="match status" value="1"/>
</dbReference>
<keyword evidence="2" id="KW-0808">Transferase</keyword>
<dbReference type="InterPro" id="IPR029044">
    <property type="entry name" value="Nucleotide-diphossugar_trans"/>
</dbReference>
<dbReference type="AlphaFoldDB" id="W1Y992"/>
<dbReference type="PANTHER" id="PTHR22916">
    <property type="entry name" value="GLYCOSYLTRANSFERASE"/>
    <property type="match status" value="1"/>
</dbReference>
<feature type="domain" description="Glycosyltransferase 2-like" evidence="3">
    <location>
        <begin position="6"/>
        <end position="134"/>
    </location>
</feature>
<dbReference type="SUPFAM" id="SSF53448">
    <property type="entry name" value="Nucleotide-diphospho-sugar transferases"/>
    <property type="match status" value="1"/>
</dbReference>
<dbReference type="GO" id="GO:0016757">
    <property type="term" value="F:glycosyltransferase activity"/>
    <property type="evidence" value="ECO:0007669"/>
    <property type="project" value="UniProtKB-KW"/>
</dbReference>
<protein>
    <recommendedName>
        <fullName evidence="3">Glycosyltransferase 2-like domain-containing protein</fullName>
    </recommendedName>
</protein>
<evidence type="ECO:0000256" key="2">
    <source>
        <dbReference type="ARBA" id="ARBA00022679"/>
    </source>
</evidence>
<reference evidence="4" key="1">
    <citation type="submission" date="2013-12" db="EMBL/GenBank/DDBJ databases">
        <title>A Varibaculum cambriense genome reconstructed from a premature infant gut community with otherwise low bacterial novelty that shifts toward anaerobic metabolism during the third week of life.</title>
        <authorList>
            <person name="Brown C.T."/>
            <person name="Sharon I."/>
            <person name="Thomas B.C."/>
            <person name="Castelle C.J."/>
            <person name="Morowitz M.J."/>
            <person name="Banfield J.F."/>
        </authorList>
    </citation>
    <scope>NUCLEOTIDE SEQUENCE</scope>
</reference>
<keyword evidence="1" id="KW-0328">Glycosyltransferase</keyword>